<dbReference type="Proteomes" id="UP001467690">
    <property type="component" value="Unassembled WGS sequence"/>
</dbReference>
<feature type="transmembrane region" description="Helical" evidence="1">
    <location>
        <begin position="149"/>
        <end position="169"/>
    </location>
</feature>
<reference evidence="2 3" key="1">
    <citation type="submission" date="2024-06" db="EMBL/GenBank/DDBJ databases">
        <authorList>
            <person name="Chen R.Y."/>
        </authorList>
    </citation>
    <scope>NUCLEOTIDE SEQUENCE [LARGE SCALE GENOMIC DNA]</scope>
    <source>
        <strain evidence="2 3">D2</strain>
    </source>
</reference>
<keyword evidence="1" id="KW-1133">Transmembrane helix</keyword>
<gene>
    <name evidence="2" type="ORF">ABS311_12920</name>
</gene>
<proteinExistence type="predicted"/>
<protein>
    <submittedName>
        <fullName evidence="2">Helix-turn-helix domain-containing protein</fullName>
    </submittedName>
</protein>
<comment type="caution">
    <text evidence="2">The sequence shown here is derived from an EMBL/GenBank/DDBJ whole genome shotgun (WGS) entry which is preliminary data.</text>
</comment>
<keyword evidence="1" id="KW-0472">Membrane</keyword>
<evidence type="ECO:0000313" key="2">
    <source>
        <dbReference type="EMBL" id="MER2492781.1"/>
    </source>
</evidence>
<evidence type="ECO:0000313" key="3">
    <source>
        <dbReference type="Proteomes" id="UP001467690"/>
    </source>
</evidence>
<evidence type="ECO:0000256" key="1">
    <source>
        <dbReference type="SAM" id="Phobius"/>
    </source>
</evidence>
<accession>A0ABV1RIK9</accession>
<name>A0ABV1RIK9_9ALTE</name>
<dbReference type="EMBL" id="JBELOE010000228">
    <property type="protein sequence ID" value="MER2492781.1"/>
    <property type="molecule type" value="Genomic_DNA"/>
</dbReference>
<sequence>MNKPAELTREPSTQAVKAQLARITQSKGFERSKINCKLLNFLVNYHLDSVESGQVARAPKEIEIAIGALGKAEDFNPAEDSSIRVYISNLRKKLESYYQTSGSDELFQMNIPTGGYALEFCWSDQQPLVENKPSERVDDKQTNENFKRWWVWALVASVIINVWFVLGTFTNSPTENLDSKIQIKQHDIWQPLFASDKPTLIVIGDLYMLTEVDPETNILRAIREFSINSDAQLEAFLQRFPTKRNKLNKASSAFLLKNSVFALQHLLPLLADDSTTAIRLVSELTPSDLRDFNLVYLGLYKSLGLLDAYLQGTNFKLLEGVSALHNADSGKLYEVKGDLEQEYTDYGSFAKFQGPSGNLFYIFAGFSDASVIQIAKYLSSPNKLFSAEIERHSHVYSNAKANYELIFAAASFDRTDLDSKLVDSGLLNIKAIWAMPDE</sequence>
<organism evidence="2 3">
    <name type="scientific">Catenovulum sediminis</name>
    <dbReference type="NCBI Taxonomy" id="1740262"/>
    <lineage>
        <taxon>Bacteria</taxon>
        <taxon>Pseudomonadati</taxon>
        <taxon>Pseudomonadota</taxon>
        <taxon>Gammaproteobacteria</taxon>
        <taxon>Alteromonadales</taxon>
        <taxon>Alteromonadaceae</taxon>
        <taxon>Catenovulum</taxon>
    </lineage>
</organism>
<keyword evidence="3" id="KW-1185">Reference proteome</keyword>
<keyword evidence="1" id="KW-0812">Transmembrane</keyword>
<dbReference type="RefSeq" id="WP_350402255.1">
    <property type="nucleotide sequence ID" value="NZ_JBELOE010000228.1"/>
</dbReference>